<comment type="function">
    <text evidence="1 6">Required for the transposition of the insertion element.</text>
</comment>
<organism evidence="7 8">
    <name type="scientific">Ferroacidibacillus organovorans</name>
    <dbReference type="NCBI Taxonomy" id="1765683"/>
    <lineage>
        <taxon>Bacteria</taxon>
        <taxon>Bacillati</taxon>
        <taxon>Bacillota</taxon>
        <taxon>Bacilli</taxon>
        <taxon>Bacillales</taxon>
        <taxon>Alicyclobacillaceae</taxon>
        <taxon>Ferroacidibacillus</taxon>
    </lineage>
</organism>
<dbReference type="EMBL" id="MWPS01000007">
    <property type="protein sequence ID" value="OPG17094.1"/>
    <property type="molecule type" value="Genomic_DNA"/>
</dbReference>
<evidence type="ECO:0000256" key="3">
    <source>
        <dbReference type="ARBA" id="ARBA00022578"/>
    </source>
</evidence>
<protein>
    <recommendedName>
        <fullName evidence="6">Mutator family transposase</fullName>
    </recommendedName>
</protein>
<dbReference type="GO" id="GO:0004803">
    <property type="term" value="F:transposase activity"/>
    <property type="evidence" value="ECO:0007669"/>
    <property type="project" value="UniProtKB-UniRule"/>
</dbReference>
<dbReference type="PANTHER" id="PTHR33217:SF7">
    <property type="entry name" value="TRANSPOSASE FOR INSERTION SEQUENCE ELEMENT IS1081"/>
    <property type="match status" value="1"/>
</dbReference>
<proteinExistence type="inferred from homology"/>
<evidence type="ECO:0000313" key="8">
    <source>
        <dbReference type="Proteomes" id="UP000190229"/>
    </source>
</evidence>
<evidence type="ECO:0000256" key="4">
    <source>
        <dbReference type="ARBA" id="ARBA00023125"/>
    </source>
</evidence>
<keyword evidence="6" id="KW-0814">Transposable element</keyword>
<name>A0A1V4EWG1_9BACL</name>
<keyword evidence="5 6" id="KW-0233">DNA recombination</keyword>
<dbReference type="Proteomes" id="UP000190229">
    <property type="component" value="Unassembled WGS sequence"/>
</dbReference>
<comment type="caution">
    <text evidence="7">The sequence shown here is derived from an EMBL/GenBank/DDBJ whole genome shotgun (WGS) entry which is preliminary data.</text>
</comment>
<evidence type="ECO:0000256" key="6">
    <source>
        <dbReference type="RuleBase" id="RU365089"/>
    </source>
</evidence>
<accession>A0A1V4EWG1</accession>
<keyword evidence="8" id="KW-1185">Reference proteome</keyword>
<dbReference type="GO" id="GO:0006313">
    <property type="term" value="P:DNA transposition"/>
    <property type="evidence" value="ECO:0007669"/>
    <property type="project" value="UniProtKB-UniRule"/>
</dbReference>
<evidence type="ECO:0000313" key="7">
    <source>
        <dbReference type="EMBL" id="OPG17094.1"/>
    </source>
</evidence>
<gene>
    <name evidence="7" type="ORF">B2M26_03235</name>
</gene>
<dbReference type="PANTHER" id="PTHR33217">
    <property type="entry name" value="TRANSPOSASE FOR INSERTION SEQUENCE ELEMENT IS1081"/>
    <property type="match status" value="1"/>
</dbReference>
<evidence type="ECO:0000256" key="1">
    <source>
        <dbReference type="ARBA" id="ARBA00002190"/>
    </source>
</evidence>
<reference evidence="7 8" key="1">
    <citation type="submission" date="2017-02" db="EMBL/GenBank/DDBJ databases">
        <title>Draft genome of Acidibacillus ferrooxidans Huett2.</title>
        <authorList>
            <person name="Schopf S."/>
        </authorList>
    </citation>
    <scope>NUCLEOTIDE SEQUENCE [LARGE SCALE GENOMIC DNA]</scope>
    <source>
        <strain evidence="7 8">Huett2</strain>
    </source>
</reference>
<dbReference type="GO" id="GO:0003677">
    <property type="term" value="F:DNA binding"/>
    <property type="evidence" value="ECO:0007669"/>
    <property type="project" value="UniProtKB-UniRule"/>
</dbReference>
<keyword evidence="3 6" id="KW-0815">Transposition</keyword>
<evidence type="ECO:0000256" key="2">
    <source>
        <dbReference type="ARBA" id="ARBA00010961"/>
    </source>
</evidence>
<dbReference type="InterPro" id="IPR001207">
    <property type="entry name" value="Transposase_mutator"/>
</dbReference>
<sequence>MQKLMSEIQQQVRTILTAPDEETARTLLNRVLQEYGEKAPKAVKVLEEGFEDAKAVLALPESLHRKLRTTNSVERLNEEIRRRERVIRIFPNREFTLRLLGALLMGIDEGWSSHRKYLDMDAYASWCKEQQEKLRQKAETWAS</sequence>
<evidence type="ECO:0000256" key="5">
    <source>
        <dbReference type="ARBA" id="ARBA00023172"/>
    </source>
</evidence>
<comment type="similarity">
    <text evidence="2 6">Belongs to the transposase mutator family.</text>
</comment>
<keyword evidence="4 6" id="KW-0238">DNA-binding</keyword>
<dbReference type="AlphaFoldDB" id="A0A1V4EWG1"/>
<dbReference type="Pfam" id="PF00872">
    <property type="entry name" value="Transposase_mut"/>
    <property type="match status" value="1"/>
</dbReference>